<organism evidence="2 3">
    <name type="scientific">Actinoplanes aureus</name>
    <dbReference type="NCBI Taxonomy" id="2792083"/>
    <lineage>
        <taxon>Bacteria</taxon>
        <taxon>Bacillati</taxon>
        <taxon>Actinomycetota</taxon>
        <taxon>Actinomycetes</taxon>
        <taxon>Micromonosporales</taxon>
        <taxon>Micromonosporaceae</taxon>
        <taxon>Actinoplanes</taxon>
    </lineage>
</organism>
<feature type="domain" description="M23ase beta-sheet core" evidence="1">
    <location>
        <begin position="81"/>
        <end position="179"/>
    </location>
</feature>
<dbReference type="AlphaFoldDB" id="A0A931G3Q5"/>
<protein>
    <submittedName>
        <fullName evidence="2">M23 family metallopeptidase</fullName>
    </submittedName>
</protein>
<dbReference type="CDD" id="cd12797">
    <property type="entry name" value="M23_peptidase"/>
    <property type="match status" value="1"/>
</dbReference>
<dbReference type="PANTHER" id="PTHR21666">
    <property type="entry name" value="PEPTIDASE-RELATED"/>
    <property type="match status" value="1"/>
</dbReference>
<sequence length="213" mass="22976">MVARAWQDRVVIRRSVVLLGSALVLVLLSVAWVVVPRLLPAGPRPAFQMPVACGEAWLLGTYPGHDDFDIDFFPVKGPAWGRPVLASFGGTVIEAGVNGTLGERTPQNPKGPHGTGAGYWVKIDHGGRWETQYLHLLEPPLVEVGQRVETGDQLGKVGSTGKSGAPHLHYEQRRSREKVEAYFDGVAAGITTDDREYSVRRTSKNCTPGAGAA</sequence>
<accession>A0A931G3Q5</accession>
<dbReference type="InterPro" id="IPR011055">
    <property type="entry name" value="Dup_hybrid_motif"/>
</dbReference>
<comment type="caution">
    <text evidence="2">The sequence shown here is derived from an EMBL/GenBank/DDBJ whole genome shotgun (WGS) entry which is preliminary data.</text>
</comment>
<proteinExistence type="predicted"/>
<dbReference type="EMBL" id="JADQTO010000011">
    <property type="protein sequence ID" value="MBG0564494.1"/>
    <property type="molecule type" value="Genomic_DNA"/>
</dbReference>
<evidence type="ECO:0000313" key="3">
    <source>
        <dbReference type="Proteomes" id="UP000598146"/>
    </source>
</evidence>
<dbReference type="Pfam" id="PF01551">
    <property type="entry name" value="Peptidase_M23"/>
    <property type="match status" value="1"/>
</dbReference>
<evidence type="ECO:0000313" key="2">
    <source>
        <dbReference type="EMBL" id="MBG0564494.1"/>
    </source>
</evidence>
<keyword evidence="3" id="KW-1185">Reference proteome</keyword>
<gene>
    <name evidence="2" type="ORF">I4J89_23885</name>
</gene>
<dbReference type="SUPFAM" id="SSF51261">
    <property type="entry name" value="Duplicated hybrid motif"/>
    <property type="match status" value="1"/>
</dbReference>
<reference evidence="2" key="1">
    <citation type="submission" date="2020-11" db="EMBL/GenBank/DDBJ databases">
        <title>Isolation and identification of active actinomycetes.</title>
        <authorList>
            <person name="Sun X."/>
        </authorList>
    </citation>
    <scope>NUCLEOTIDE SEQUENCE</scope>
    <source>
        <strain evidence="2">NEAU-A11</strain>
    </source>
</reference>
<name>A0A931G3Q5_9ACTN</name>
<evidence type="ECO:0000259" key="1">
    <source>
        <dbReference type="Pfam" id="PF01551"/>
    </source>
</evidence>
<dbReference type="PANTHER" id="PTHR21666:SF270">
    <property type="entry name" value="MUREIN HYDROLASE ACTIVATOR ENVC"/>
    <property type="match status" value="1"/>
</dbReference>
<dbReference type="Gene3D" id="2.70.70.10">
    <property type="entry name" value="Glucose Permease (Domain IIA)"/>
    <property type="match status" value="1"/>
</dbReference>
<dbReference type="Proteomes" id="UP000598146">
    <property type="component" value="Unassembled WGS sequence"/>
</dbReference>
<dbReference type="InterPro" id="IPR050570">
    <property type="entry name" value="Cell_wall_metabolism_enzyme"/>
</dbReference>
<dbReference type="InterPro" id="IPR016047">
    <property type="entry name" value="M23ase_b-sheet_dom"/>
</dbReference>
<dbReference type="GO" id="GO:0004222">
    <property type="term" value="F:metalloendopeptidase activity"/>
    <property type="evidence" value="ECO:0007669"/>
    <property type="project" value="TreeGrafter"/>
</dbReference>